<evidence type="ECO:0000313" key="1">
    <source>
        <dbReference type="EMBL" id="GAD03922.1"/>
    </source>
</evidence>
<organism evidence="1 2">
    <name type="scientific">Agarivorans albus MKT 106</name>
    <dbReference type="NCBI Taxonomy" id="1331007"/>
    <lineage>
        <taxon>Bacteria</taxon>
        <taxon>Pseudomonadati</taxon>
        <taxon>Pseudomonadota</taxon>
        <taxon>Gammaproteobacteria</taxon>
        <taxon>Alteromonadales</taxon>
        <taxon>Alteromonadaceae</taxon>
        <taxon>Agarivorans</taxon>
    </lineage>
</organism>
<proteinExistence type="predicted"/>
<evidence type="ECO:0000313" key="2">
    <source>
        <dbReference type="Proteomes" id="UP000014461"/>
    </source>
</evidence>
<dbReference type="STRING" id="1331007.AALB_4002"/>
<dbReference type="EMBL" id="BARX01000038">
    <property type="protein sequence ID" value="GAD03922.1"/>
    <property type="molecule type" value="Genomic_DNA"/>
</dbReference>
<dbReference type="AlphaFoldDB" id="R9PRA1"/>
<accession>R9PRA1</accession>
<reference evidence="1" key="1">
    <citation type="journal article" date="2013" name="Genome Announc.">
        <title>Draft Genome Sequence of Agarivorans albus Strain MKT 106T, an Agarolytic Marine Bacterium.</title>
        <authorList>
            <person name="Yasuike M."/>
            <person name="Nakamura Y."/>
            <person name="Kai W."/>
            <person name="Fujiwara A."/>
            <person name="Fukui Y."/>
            <person name="Satomi M."/>
            <person name="Sano M."/>
        </authorList>
    </citation>
    <scope>NUCLEOTIDE SEQUENCE [LARGE SCALE GENOMIC DNA]</scope>
</reference>
<name>R9PRA1_AGAAL</name>
<protein>
    <submittedName>
        <fullName evidence="1">Uncharacterized protein</fullName>
    </submittedName>
</protein>
<dbReference type="Proteomes" id="UP000014461">
    <property type="component" value="Unassembled WGS sequence"/>
</dbReference>
<keyword evidence="2" id="KW-1185">Reference proteome</keyword>
<comment type="caution">
    <text evidence="1">The sequence shown here is derived from an EMBL/GenBank/DDBJ whole genome shotgun (WGS) entry which is preliminary data.</text>
</comment>
<gene>
    <name evidence="1" type="ORF">AALB_4002</name>
</gene>
<sequence>MYETTVCKYLIVLYDFLMLSKKEAMLYGAILVVAFFRKL</sequence>